<dbReference type="GeneID" id="303672426"/>
<evidence type="ECO:0000313" key="2">
    <source>
        <dbReference type="EMBL" id="SIQ75585.1"/>
    </source>
</evidence>
<name>A0A381FL32_9FLAO</name>
<dbReference type="EMBL" id="FTMF01000008">
    <property type="protein sequence ID" value="SIQ75585.1"/>
    <property type="molecule type" value="Genomic_DNA"/>
</dbReference>
<evidence type="ECO:0000259" key="1">
    <source>
        <dbReference type="Pfam" id="PF03544"/>
    </source>
</evidence>
<dbReference type="RefSeq" id="WP_076561188.1">
    <property type="nucleotide sequence ID" value="NZ_CP033929.1"/>
</dbReference>
<dbReference type="Gene3D" id="3.30.1150.10">
    <property type="match status" value="1"/>
</dbReference>
<dbReference type="EMBL" id="UFVS01000001">
    <property type="protein sequence ID" value="SUX42154.1"/>
    <property type="molecule type" value="Genomic_DNA"/>
</dbReference>
<evidence type="ECO:0000313" key="5">
    <source>
        <dbReference type="Proteomes" id="UP000185725"/>
    </source>
</evidence>
<gene>
    <name evidence="4" type="ORF">NCTC13532_02778</name>
    <name evidence="3" type="ORF">NCTC13560_00971</name>
    <name evidence="2" type="ORF">SAMN05421682_10836</name>
</gene>
<dbReference type="InterPro" id="IPR037682">
    <property type="entry name" value="TonB_C"/>
</dbReference>
<dbReference type="SUPFAM" id="SSF74653">
    <property type="entry name" value="TolA/TonB C-terminal domain"/>
    <property type="match status" value="1"/>
</dbReference>
<proteinExistence type="predicted"/>
<evidence type="ECO:0000313" key="7">
    <source>
        <dbReference type="Proteomes" id="UP000255231"/>
    </source>
</evidence>
<sequence length="140" mass="16014">MKKYIAFLLILFGIISIDAQKDSIQYPDIKAGSDYRKKTSVDKVPEFPGGHSAFMRQIINNFKTSALSKQNIAKARAIAVFDIDTDGNMINLKIESYDHEMVKKEFLSALNKIKTKWVPGEQNGEKVKMRMRQPLQFNLD</sequence>
<dbReference type="Proteomes" id="UP000185725">
    <property type="component" value="Unassembled WGS sequence"/>
</dbReference>
<reference evidence="6 7" key="2">
    <citation type="submission" date="2018-06" db="EMBL/GenBank/DDBJ databases">
        <authorList>
            <consortium name="Pathogen Informatics"/>
            <person name="Doyle S."/>
        </authorList>
    </citation>
    <scope>NUCLEOTIDE SEQUENCE [LARGE SCALE GENOMIC DNA]</scope>
    <source>
        <strain evidence="4 6">NCTC13532</strain>
        <strain evidence="3 7">NCTC13560</strain>
    </source>
</reference>
<evidence type="ECO:0000313" key="3">
    <source>
        <dbReference type="EMBL" id="SUX42154.1"/>
    </source>
</evidence>
<dbReference type="EMBL" id="UFVR01000004">
    <property type="protein sequence ID" value="SUX47217.1"/>
    <property type="molecule type" value="Genomic_DNA"/>
</dbReference>
<accession>A0A381FL32</accession>
<feature type="domain" description="TonB C-terminal" evidence="1">
    <location>
        <begin position="75"/>
        <end position="139"/>
    </location>
</feature>
<protein>
    <submittedName>
        <fullName evidence="4">Gram-negative bacterial tonB protein</fullName>
    </submittedName>
    <submittedName>
        <fullName evidence="2">TonB protein C-terminal</fullName>
    </submittedName>
</protein>
<keyword evidence="5" id="KW-1185">Reference proteome</keyword>
<reference evidence="2 5" key="1">
    <citation type="submission" date="2017-01" db="EMBL/GenBank/DDBJ databases">
        <authorList>
            <person name="Varghese N."/>
            <person name="Submissions S."/>
        </authorList>
    </citation>
    <scope>NUCLEOTIDE SEQUENCE [LARGE SCALE GENOMIC DNA]</scope>
    <source>
        <strain evidence="2 5">ATCC 27950</strain>
    </source>
</reference>
<dbReference type="Pfam" id="PF03544">
    <property type="entry name" value="TonB_C"/>
    <property type="match status" value="1"/>
</dbReference>
<evidence type="ECO:0000313" key="6">
    <source>
        <dbReference type="Proteomes" id="UP000254282"/>
    </source>
</evidence>
<organism evidence="4 6">
    <name type="scientific">Chryseobacterium indoltheticum</name>
    <dbReference type="NCBI Taxonomy" id="254"/>
    <lineage>
        <taxon>Bacteria</taxon>
        <taxon>Pseudomonadati</taxon>
        <taxon>Bacteroidota</taxon>
        <taxon>Flavobacteriia</taxon>
        <taxon>Flavobacteriales</taxon>
        <taxon>Weeksellaceae</taxon>
        <taxon>Chryseobacterium group</taxon>
        <taxon>Chryseobacterium</taxon>
    </lineage>
</organism>
<dbReference type="KEGG" id="cil:EG358_01850"/>
<dbReference type="STRING" id="254.SAMN05421682_10836"/>
<evidence type="ECO:0000313" key="4">
    <source>
        <dbReference type="EMBL" id="SUX47217.1"/>
    </source>
</evidence>
<dbReference type="GO" id="GO:0055085">
    <property type="term" value="P:transmembrane transport"/>
    <property type="evidence" value="ECO:0007669"/>
    <property type="project" value="InterPro"/>
</dbReference>
<dbReference type="Proteomes" id="UP000255231">
    <property type="component" value="Unassembled WGS sequence"/>
</dbReference>
<dbReference type="Proteomes" id="UP000254282">
    <property type="component" value="Unassembled WGS sequence"/>
</dbReference>
<dbReference type="AlphaFoldDB" id="A0A381FL32"/>
<dbReference type="OrthoDB" id="1095452at2"/>